<protein>
    <submittedName>
        <fullName evidence="1">Uncharacterized protein</fullName>
    </submittedName>
</protein>
<gene>
    <name evidence="1" type="ORF">P7K49_023771</name>
</gene>
<dbReference type="Proteomes" id="UP001266305">
    <property type="component" value="Unassembled WGS sequence"/>
</dbReference>
<organism evidence="1 2">
    <name type="scientific">Saguinus oedipus</name>
    <name type="common">Cotton-top tamarin</name>
    <name type="synonym">Oedipomidas oedipus</name>
    <dbReference type="NCBI Taxonomy" id="9490"/>
    <lineage>
        <taxon>Eukaryota</taxon>
        <taxon>Metazoa</taxon>
        <taxon>Chordata</taxon>
        <taxon>Craniata</taxon>
        <taxon>Vertebrata</taxon>
        <taxon>Euteleostomi</taxon>
        <taxon>Mammalia</taxon>
        <taxon>Eutheria</taxon>
        <taxon>Euarchontoglires</taxon>
        <taxon>Primates</taxon>
        <taxon>Haplorrhini</taxon>
        <taxon>Platyrrhini</taxon>
        <taxon>Cebidae</taxon>
        <taxon>Callitrichinae</taxon>
        <taxon>Saguinus</taxon>
    </lineage>
</organism>
<dbReference type="EMBL" id="JASSZA010000011">
    <property type="protein sequence ID" value="KAK2098320.1"/>
    <property type="molecule type" value="Genomic_DNA"/>
</dbReference>
<reference evidence="1 2" key="1">
    <citation type="submission" date="2023-05" db="EMBL/GenBank/DDBJ databases">
        <title>B98-5 Cell Line De Novo Hybrid Assembly: An Optical Mapping Approach.</title>
        <authorList>
            <person name="Kananen K."/>
            <person name="Auerbach J.A."/>
            <person name="Kautto E."/>
            <person name="Blachly J.S."/>
        </authorList>
    </citation>
    <scope>NUCLEOTIDE SEQUENCE [LARGE SCALE GENOMIC DNA]</scope>
    <source>
        <strain evidence="1">B95-8</strain>
        <tissue evidence="1">Cell line</tissue>
    </source>
</reference>
<evidence type="ECO:0000313" key="1">
    <source>
        <dbReference type="EMBL" id="KAK2098320.1"/>
    </source>
</evidence>
<accession>A0ABQ9UNE8</accession>
<keyword evidence="2" id="KW-1185">Reference proteome</keyword>
<feature type="non-terminal residue" evidence="1">
    <location>
        <position position="59"/>
    </location>
</feature>
<comment type="caution">
    <text evidence="1">The sequence shown here is derived from an EMBL/GenBank/DDBJ whole genome shotgun (WGS) entry which is preliminary data.</text>
</comment>
<evidence type="ECO:0000313" key="2">
    <source>
        <dbReference type="Proteomes" id="UP001266305"/>
    </source>
</evidence>
<name>A0ABQ9UNE8_SAGOE</name>
<sequence>MQKRKAMIEVGACYFGYSWIGGMGEGKAPRTSRLEMVMSAFEVAQLPAQPSEWSIKCNA</sequence>
<proteinExistence type="predicted"/>